<proteinExistence type="predicted"/>
<protein>
    <submittedName>
        <fullName evidence="2">Uncharacterized protein</fullName>
    </submittedName>
</protein>
<feature type="region of interest" description="Disordered" evidence="1">
    <location>
        <begin position="49"/>
        <end position="76"/>
    </location>
</feature>
<dbReference type="Proteomes" id="UP001066276">
    <property type="component" value="Chromosome 1_2"/>
</dbReference>
<name>A0AAV7W074_PLEWA</name>
<evidence type="ECO:0000313" key="3">
    <source>
        <dbReference type="Proteomes" id="UP001066276"/>
    </source>
</evidence>
<keyword evidence="3" id="KW-1185">Reference proteome</keyword>
<evidence type="ECO:0000313" key="2">
    <source>
        <dbReference type="EMBL" id="KAJ1206474.1"/>
    </source>
</evidence>
<accession>A0AAV7W074</accession>
<organism evidence="2 3">
    <name type="scientific">Pleurodeles waltl</name>
    <name type="common">Iberian ribbed newt</name>
    <dbReference type="NCBI Taxonomy" id="8319"/>
    <lineage>
        <taxon>Eukaryota</taxon>
        <taxon>Metazoa</taxon>
        <taxon>Chordata</taxon>
        <taxon>Craniata</taxon>
        <taxon>Vertebrata</taxon>
        <taxon>Euteleostomi</taxon>
        <taxon>Amphibia</taxon>
        <taxon>Batrachia</taxon>
        <taxon>Caudata</taxon>
        <taxon>Salamandroidea</taxon>
        <taxon>Salamandridae</taxon>
        <taxon>Pleurodelinae</taxon>
        <taxon>Pleurodeles</taxon>
    </lineage>
</organism>
<evidence type="ECO:0000256" key="1">
    <source>
        <dbReference type="SAM" id="MobiDB-lite"/>
    </source>
</evidence>
<reference evidence="2" key="1">
    <citation type="journal article" date="2022" name="bioRxiv">
        <title>Sequencing and chromosome-scale assembly of the giantPleurodeles waltlgenome.</title>
        <authorList>
            <person name="Brown T."/>
            <person name="Elewa A."/>
            <person name="Iarovenko S."/>
            <person name="Subramanian E."/>
            <person name="Araus A.J."/>
            <person name="Petzold A."/>
            <person name="Susuki M."/>
            <person name="Suzuki K.-i.T."/>
            <person name="Hayashi T."/>
            <person name="Toyoda A."/>
            <person name="Oliveira C."/>
            <person name="Osipova E."/>
            <person name="Leigh N.D."/>
            <person name="Simon A."/>
            <person name="Yun M.H."/>
        </authorList>
    </citation>
    <scope>NUCLEOTIDE SEQUENCE</scope>
    <source>
        <strain evidence="2">20211129_DDA</strain>
        <tissue evidence="2">Liver</tissue>
    </source>
</reference>
<comment type="caution">
    <text evidence="2">The sequence shown here is derived from an EMBL/GenBank/DDBJ whole genome shotgun (WGS) entry which is preliminary data.</text>
</comment>
<sequence>MPAKLRPNPPRSIVGKSGSIRKRVYVLKARATYAKADWILPRPPFKPHLNGPLRRWSARETAGKERRSKSSQTNPFLEVMQAAGGKEGGQRNDRVLLHRGEEGVGLFHSQASRQEVSLSLANE</sequence>
<dbReference type="EMBL" id="JANPWB010000002">
    <property type="protein sequence ID" value="KAJ1206474.1"/>
    <property type="molecule type" value="Genomic_DNA"/>
</dbReference>
<dbReference type="AlphaFoldDB" id="A0AAV7W074"/>
<gene>
    <name evidence="2" type="ORF">NDU88_001879</name>
</gene>